<evidence type="ECO:0000313" key="2">
    <source>
        <dbReference type="EMBL" id="MCM3716595.1"/>
    </source>
</evidence>
<dbReference type="InterPro" id="IPR002559">
    <property type="entry name" value="Transposase_11"/>
</dbReference>
<dbReference type="NCBIfam" id="NF033540">
    <property type="entry name" value="transpos_IS701"/>
    <property type="match status" value="1"/>
</dbReference>
<feature type="domain" description="Transposase IS4-like" evidence="1">
    <location>
        <begin position="96"/>
        <end position="340"/>
    </location>
</feature>
<reference evidence="2" key="1">
    <citation type="submission" date="2022-05" db="EMBL/GenBank/DDBJ databases">
        <title>Comparative Genomics of Spacecraft Associated Microbes.</title>
        <authorList>
            <person name="Tran M.T."/>
            <person name="Wright A."/>
            <person name="Seuylemezian A."/>
            <person name="Eisen J."/>
            <person name="Coil D."/>
        </authorList>
    </citation>
    <scope>NUCLEOTIDE SEQUENCE</scope>
    <source>
        <strain evidence="2">214.1.1</strain>
    </source>
</reference>
<sequence>MNSLSHHIQINKGFSDWRLPLYFTKPVLRHLTHFIDGMSSIGFTGKLTQIHAYSHHPKHRTTLGHFLQNSPWKDTYLLQQSKQFVQRQMTKDQPLFYLLDDTISKKTKPSSQAVRPMEGCGFHFSHTDGKSVWGHQVVQLMVKSGHQAFPYDFRLFQKDKTDSKIKLSVDLLGALPQVTQPTYVLCDSWYTSKKIIEAAFSGGMHVIGALKTNRIIYPDGIRLQVKEFATHIDEKNTDLVTVGQEQYRVYRYEGALNDLHLGVVLLCWPANEPMEAKRMRCFLSTDTELTTQEILDYYSERWAIETYFKQVKGYLGFQGVQVRSERAIRRYWLLVQFAYLFIGALQLDTFSNAIQHMRRDQFSGIIDFVYNEARTGTSLEQIKNELLAA</sequence>
<dbReference type="EMBL" id="JAMBOL010000045">
    <property type="protein sequence ID" value="MCM3716595.1"/>
    <property type="molecule type" value="Genomic_DNA"/>
</dbReference>
<accession>A0A9X2DUZ7</accession>
<dbReference type="GO" id="GO:0003677">
    <property type="term" value="F:DNA binding"/>
    <property type="evidence" value="ECO:0007669"/>
    <property type="project" value="InterPro"/>
</dbReference>
<gene>
    <name evidence="2" type="ORF">M3202_21355</name>
</gene>
<dbReference type="AlphaFoldDB" id="A0A9X2DUZ7"/>
<dbReference type="SUPFAM" id="SSF53098">
    <property type="entry name" value="Ribonuclease H-like"/>
    <property type="match status" value="1"/>
</dbReference>
<dbReference type="InterPro" id="IPR039365">
    <property type="entry name" value="IS701-like"/>
</dbReference>
<dbReference type="PANTHER" id="PTHR33627">
    <property type="entry name" value="TRANSPOSASE"/>
    <property type="match status" value="1"/>
</dbReference>
<keyword evidence="3" id="KW-1185">Reference proteome</keyword>
<name>A0A9X2DUZ7_9BACI</name>
<dbReference type="GO" id="GO:0004803">
    <property type="term" value="F:transposase activity"/>
    <property type="evidence" value="ECO:0007669"/>
    <property type="project" value="InterPro"/>
</dbReference>
<dbReference type="Pfam" id="PF01609">
    <property type="entry name" value="DDE_Tnp_1"/>
    <property type="match status" value="1"/>
</dbReference>
<proteinExistence type="predicted"/>
<dbReference type="GO" id="GO:0006313">
    <property type="term" value="P:DNA transposition"/>
    <property type="evidence" value="ECO:0007669"/>
    <property type="project" value="InterPro"/>
</dbReference>
<evidence type="ECO:0000259" key="1">
    <source>
        <dbReference type="Pfam" id="PF01609"/>
    </source>
</evidence>
<dbReference type="Gene3D" id="3.90.350.10">
    <property type="entry name" value="Transposase Inhibitor Protein From Tn5, Chain A, domain 1"/>
    <property type="match status" value="1"/>
</dbReference>
<comment type="caution">
    <text evidence="2">The sequence shown here is derived from an EMBL/GenBank/DDBJ whole genome shotgun (WGS) entry which is preliminary data.</text>
</comment>
<dbReference type="RefSeq" id="WP_251225243.1">
    <property type="nucleotide sequence ID" value="NZ_JAMBOL010000045.1"/>
</dbReference>
<dbReference type="InterPro" id="IPR012337">
    <property type="entry name" value="RNaseH-like_sf"/>
</dbReference>
<evidence type="ECO:0000313" key="3">
    <source>
        <dbReference type="Proteomes" id="UP001139179"/>
    </source>
</evidence>
<dbReference type="Proteomes" id="UP001139179">
    <property type="component" value="Unassembled WGS sequence"/>
</dbReference>
<protein>
    <submittedName>
        <fullName evidence="2">IS701 family transposase</fullName>
    </submittedName>
</protein>
<organism evidence="2 3">
    <name type="scientific">Halalkalibacter oceani</name>
    <dbReference type="NCBI Taxonomy" id="1653776"/>
    <lineage>
        <taxon>Bacteria</taxon>
        <taxon>Bacillati</taxon>
        <taxon>Bacillota</taxon>
        <taxon>Bacilli</taxon>
        <taxon>Bacillales</taxon>
        <taxon>Bacillaceae</taxon>
        <taxon>Halalkalibacter</taxon>
    </lineage>
</organism>
<dbReference type="PANTHER" id="PTHR33627:SF1">
    <property type="entry name" value="TRANSPOSASE"/>
    <property type="match status" value="1"/>
</dbReference>